<comment type="pathway">
    <text evidence="2 9">Amino-acid biosynthesis; L-tryptophan biosynthesis; L-tryptophan from chorismate: step 3/5.</text>
</comment>
<protein>
    <recommendedName>
        <fullName evidence="4 9">N-(5'-phosphoribosyl)anthranilate isomerase</fullName>
        <shortName evidence="9">PRAI</shortName>
        <ecNumber evidence="3 9">5.3.1.24</ecNumber>
    </recommendedName>
</protein>
<reference evidence="11" key="2">
    <citation type="journal article" date="2021" name="Microbiome">
        <title>Successional dynamics and alternative stable states in a saline activated sludge microbial community over 9 years.</title>
        <authorList>
            <person name="Wang Y."/>
            <person name="Ye J."/>
            <person name="Ju F."/>
            <person name="Liu L."/>
            <person name="Boyd J.A."/>
            <person name="Deng Y."/>
            <person name="Parks D.H."/>
            <person name="Jiang X."/>
            <person name="Yin X."/>
            <person name="Woodcroft B.J."/>
            <person name="Tyson G.W."/>
            <person name="Hugenholtz P."/>
            <person name="Polz M.F."/>
            <person name="Zhang T."/>
        </authorList>
    </citation>
    <scope>NUCLEOTIDE SEQUENCE</scope>
    <source>
        <strain evidence="11">HKST-UBA02</strain>
    </source>
</reference>
<keyword evidence="5 9" id="KW-0028">Amino-acid biosynthesis</keyword>
<accession>A0A956NKM5</accession>
<evidence type="ECO:0000256" key="7">
    <source>
        <dbReference type="ARBA" id="ARBA00023141"/>
    </source>
</evidence>
<evidence type="ECO:0000259" key="10">
    <source>
        <dbReference type="Pfam" id="PF00697"/>
    </source>
</evidence>
<dbReference type="GO" id="GO:0000162">
    <property type="term" value="P:L-tryptophan biosynthetic process"/>
    <property type="evidence" value="ECO:0007669"/>
    <property type="project" value="UniProtKB-UniRule"/>
</dbReference>
<dbReference type="Gene3D" id="3.20.20.70">
    <property type="entry name" value="Aldolase class I"/>
    <property type="match status" value="1"/>
</dbReference>
<evidence type="ECO:0000256" key="1">
    <source>
        <dbReference type="ARBA" id="ARBA00001164"/>
    </source>
</evidence>
<evidence type="ECO:0000256" key="2">
    <source>
        <dbReference type="ARBA" id="ARBA00004664"/>
    </source>
</evidence>
<dbReference type="AlphaFoldDB" id="A0A956NKM5"/>
<evidence type="ECO:0000313" key="12">
    <source>
        <dbReference type="Proteomes" id="UP000739538"/>
    </source>
</evidence>
<evidence type="ECO:0000256" key="5">
    <source>
        <dbReference type="ARBA" id="ARBA00022605"/>
    </source>
</evidence>
<dbReference type="CDD" id="cd00405">
    <property type="entry name" value="PRAI"/>
    <property type="match status" value="1"/>
</dbReference>
<name>A0A956NKM5_UNCEI</name>
<dbReference type="EC" id="5.3.1.24" evidence="3 9"/>
<keyword evidence="7 9" id="KW-0057">Aromatic amino acid biosynthesis</keyword>
<dbReference type="PANTHER" id="PTHR42894">
    <property type="entry name" value="N-(5'-PHOSPHORIBOSYL)ANTHRANILATE ISOMERASE"/>
    <property type="match status" value="1"/>
</dbReference>
<dbReference type="SUPFAM" id="SSF51366">
    <property type="entry name" value="Ribulose-phoshate binding barrel"/>
    <property type="match status" value="1"/>
</dbReference>
<evidence type="ECO:0000256" key="3">
    <source>
        <dbReference type="ARBA" id="ARBA00012572"/>
    </source>
</evidence>
<evidence type="ECO:0000313" key="11">
    <source>
        <dbReference type="EMBL" id="MCA9758834.1"/>
    </source>
</evidence>
<dbReference type="InterPro" id="IPR044643">
    <property type="entry name" value="TrpF_fam"/>
</dbReference>
<evidence type="ECO:0000256" key="6">
    <source>
        <dbReference type="ARBA" id="ARBA00022822"/>
    </source>
</evidence>
<dbReference type="GO" id="GO:0004640">
    <property type="term" value="F:phosphoribosylanthranilate isomerase activity"/>
    <property type="evidence" value="ECO:0007669"/>
    <property type="project" value="UniProtKB-UniRule"/>
</dbReference>
<dbReference type="InterPro" id="IPR013785">
    <property type="entry name" value="Aldolase_TIM"/>
</dbReference>
<sequence length="221" mass="22898">MRVKVCCIASVEEARLAHDAGADLLGLVSHTLSGAGAISDDRIRAIVDSLPASATPCLLTSELSPHEIARHARSTRVKAVQLVGDISRQDVTALRSLIPGTLLIKVVHVEGPQSVDLASSYDAVADALLLDSVVREPGSDSLGGTGKTHDWNVSRRIVESVTKPVFLAGGLNPWNIEGAIAAVGPGGVDVCSGLRESGALSQSLLTDFVARARAVTGGRGR</sequence>
<dbReference type="InterPro" id="IPR011060">
    <property type="entry name" value="RibuloseP-bd_barrel"/>
</dbReference>
<comment type="caution">
    <text evidence="11">The sequence shown here is derived from an EMBL/GenBank/DDBJ whole genome shotgun (WGS) entry which is preliminary data.</text>
</comment>
<evidence type="ECO:0000256" key="4">
    <source>
        <dbReference type="ARBA" id="ARBA00022272"/>
    </source>
</evidence>
<dbReference type="EMBL" id="JAGQHS010000218">
    <property type="protein sequence ID" value="MCA9758834.1"/>
    <property type="molecule type" value="Genomic_DNA"/>
</dbReference>
<comment type="similarity">
    <text evidence="9">Belongs to the TrpF family.</text>
</comment>
<evidence type="ECO:0000256" key="8">
    <source>
        <dbReference type="ARBA" id="ARBA00023235"/>
    </source>
</evidence>
<comment type="catalytic activity">
    <reaction evidence="1 9">
        <text>N-(5-phospho-beta-D-ribosyl)anthranilate = 1-(2-carboxyphenylamino)-1-deoxy-D-ribulose 5-phosphate</text>
        <dbReference type="Rhea" id="RHEA:21540"/>
        <dbReference type="ChEBI" id="CHEBI:18277"/>
        <dbReference type="ChEBI" id="CHEBI:58613"/>
        <dbReference type="EC" id="5.3.1.24"/>
    </reaction>
</comment>
<dbReference type="InterPro" id="IPR001240">
    <property type="entry name" value="PRAI_dom"/>
</dbReference>
<reference evidence="11" key="1">
    <citation type="submission" date="2020-04" db="EMBL/GenBank/DDBJ databases">
        <authorList>
            <person name="Zhang T."/>
        </authorList>
    </citation>
    <scope>NUCLEOTIDE SEQUENCE</scope>
    <source>
        <strain evidence="11">HKST-UBA02</strain>
    </source>
</reference>
<proteinExistence type="inferred from homology"/>
<dbReference type="Pfam" id="PF00697">
    <property type="entry name" value="PRAI"/>
    <property type="match status" value="1"/>
</dbReference>
<organism evidence="11 12">
    <name type="scientific">Eiseniibacteriota bacterium</name>
    <dbReference type="NCBI Taxonomy" id="2212470"/>
    <lineage>
        <taxon>Bacteria</taxon>
        <taxon>Candidatus Eiseniibacteriota</taxon>
    </lineage>
</organism>
<evidence type="ECO:0000256" key="9">
    <source>
        <dbReference type="HAMAP-Rule" id="MF_00135"/>
    </source>
</evidence>
<dbReference type="PANTHER" id="PTHR42894:SF1">
    <property type="entry name" value="N-(5'-PHOSPHORIBOSYL)ANTHRANILATE ISOMERASE"/>
    <property type="match status" value="1"/>
</dbReference>
<keyword evidence="6 9" id="KW-0822">Tryptophan biosynthesis</keyword>
<gene>
    <name evidence="9" type="primary">trpF</name>
    <name evidence="11" type="ORF">KDA27_23775</name>
</gene>
<feature type="domain" description="N-(5'phosphoribosyl) anthranilate isomerase (PRAI)" evidence="10">
    <location>
        <begin position="5"/>
        <end position="210"/>
    </location>
</feature>
<dbReference type="HAMAP" id="MF_00135">
    <property type="entry name" value="PRAI"/>
    <property type="match status" value="1"/>
</dbReference>
<dbReference type="Proteomes" id="UP000739538">
    <property type="component" value="Unassembled WGS sequence"/>
</dbReference>
<keyword evidence="8 9" id="KW-0413">Isomerase</keyword>